<keyword evidence="1" id="KW-0472">Membrane</keyword>
<dbReference type="OMA" id="VSIPCEW"/>
<dbReference type="EMBL" id="JPKZ01002261">
    <property type="protein sequence ID" value="KHN77626.1"/>
    <property type="molecule type" value="Genomic_DNA"/>
</dbReference>
<accession>A0A0B2V2F6</accession>
<evidence type="ECO:0000256" key="1">
    <source>
        <dbReference type="SAM" id="Phobius"/>
    </source>
</evidence>
<reference evidence="2 3" key="1">
    <citation type="submission" date="2014-11" db="EMBL/GenBank/DDBJ databases">
        <title>Genetic blueprint of the zoonotic pathogen Toxocara canis.</title>
        <authorList>
            <person name="Zhu X.-Q."/>
            <person name="Korhonen P.K."/>
            <person name="Cai H."/>
            <person name="Young N.D."/>
            <person name="Nejsum P."/>
            <person name="von Samson-Himmelstjerna G."/>
            <person name="Boag P.R."/>
            <person name="Tan P."/>
            <person name="Li Q."/>
            <person name="Min J."/>
            <person name="Yang Y."/>
            <person name="Wang X."/>
            <person name="Fang X."/>
            <person name="Hall R.S."/>
            <person name="Hofmann A."/>
            <person name="Sternberg P.W."/>
            <person name="Jex A.R."/>
            <person name="Gasser R.B."/>
        </authorList>
    </citation>
    <scope>NUCLEOTIDE SEQUENCE [LARGE SCALE GENOMIC DNA]</scope>
    <source>
        <strain evidence="2">PN_DK_2014</strain>
    </source>
</reference>
<sequence length="141" mass="16108">MTTPEPRFYPAKKTVSVLAVLQLMLATIHFVENSLILHRNYNDFYHAESRLVVAVVWAFTLCWILVTLVLLLAIITNRPSLLLPHLVFSVIWLPFKLIILLILFTSSARISSVLFTSFTALIIAVSIPCEWHCYSVMHLLL</sequence>
<feature type="transmembrane region" description="Helical" evidence="1">
    <location>
        <begin position="82"/>
        <end position="104"/>
    </location>
</feature>
<evidence type="ECO:0000313" key="3">
    <source>
        <dbReference type="Proteomes" id="UP000031036"/>
    </source>
</evidence>
<gene>
    <name evidence="2" type="ORF">Tcan_15783</name>
</gene>
<organism evidence="2 3">
    <name type="scientific">Toxocara canis</name>
    <name type="common">Canine roundworm</name>
    <dbReference type="NCBI Taxonomy" id="6265"/>
    <lineage>
        <taxon>Eukaryota</taxon>
        <taxon>Metazoa</taxon>
        <taxon>Ecdysozoa</taxon>
        <taxon>Nematoda</taxon>
        <taxon>Chromadorea</taxon>
        <taxon>Rhabditida</taxon>
        <taxon>Spirurina</taxon>
        <taxon>Ascaridomorpha</taxon>
        <taxon>Ascaridoidea</taxon>
        <taxon>Toxocaridae</taxon>
        <taxon>Toxocara</taxon>
    </lineage>
</organism>
<evidence type="ECO:0000313" key="2">
    <source>
        <dbReference type="EMBL" id="KHN77626.1"/>
    </source>
</evidence>
<evidence type="ECO:0008006" key="4">
    <source>
        <dbReference type="Google" id="ProtNLM"/>
    </source>
</evidence>
<feature type="transmembrane region" description="Helical" evidence="1">
    <location>
        <begin position="14"/>
        <end position="31"/>
    </location>
</feature>
<proteinExistence type="predicted"/>
<feature type="transmembrane region" description="Helical" evidence="1">
    <location>
        <begin position="51"/>
        <end position="75"/>
    </location>
</feature>
<protein>
    <recommendedName>
        <fullName evidence="4">Transmembrane protein</fullName>
    </recommendedName>
</protein>
<keyword evidence="3" id="KW-1185">Reference proteome</keyword>
<comment type="caution">
    <text evidence="2">The sequence shown here is derived from an EMBL/GenBank/DDBJ whole genome shotgun (WGS) entry which is preliminary data.</text>
</comment>
<keyword evidence="1" id="KW-0812">Transmembrane</keyword>
<feature type="transmembrane region" description="Helical" evidence="1">
    <location>
        <begin position="110"/>
        <end position="129"/>
    </location>
</feature>
<dbReference type="Proteomes" id="UP000031036">
    <property type="component" value="Unassembled WGS sequence"/>
</dbReference>
<dbReference type="AlphaFoldDB" id="A0A0B2V2F6"/>
<keyword evidence="1" id="KW-1133">Transmembrane helix</keyword>
<name>A0A0B2V2F6_TOXCA</name>
<dbReference type="OrthoDB" id="5852501at2759"/>